<accession>I1QIM2</accession>
<reference evidence="2" key="1">
    <citation type="submission" date="2015-06" db="UniProtKB">
        <authorList>
            <consortium name="EnsemblPlants"/>
        </authorList>
    </citation>
    <scope>IDENTIFICATION</scope>
</reference>
<protein>
    <submittedName>
        <fullName evidence="2">Uncharacterized protein</fullName>
    </submittedName>
</protein>
<dbReference type="AlphaFoldDB" id="I1QIM2"/>
<feature type="region of interest" description="Disordered" evidence="1">
    <location>
        <begin position="1"/>
        <end position="60"/>
    </location>
</feature>
<reference evidence="2 3" key="2">
    <citation type="submission" date="2018-04" db="EMBL/GenBank/DDBJ databases">
        <title>OglaRS2 (Oryza glaberrima Reference Sequence Version 2).</title>
        <authorList>
            <person name="Zhang J."/>
            <person name="Kudrna D."/>
            <person name="Lee S."/>
            <person name="Talag J."/>
            <person name="Rajasekar S."/>
            <person name="Wing R.A."/>
        </authorList>
    </citation>
    <scope>NUCLEOTIDE SEQUENCE [LARGE SCALE GENOMIC DNA]</scope>
    <source>
        <strain evidence="2 3">cv. IRGC 96717</strain>
    </source>
</reference>
<dbReference type="Proteomes" id="UP000007306">
    <property type="component" value="Chromosome 8"/>
</dbReference>
<sequence>MSRYQDNPQAAAEPPPDGPGSGILVVEDEAAVERATAEPEAQGGVRHREDGRRRPRRHDP</sequence>
<dbReference type="EnsemblPlants" id="ORGLA08G0127300.1">
    <property type="protein sequence ID" value="ORGLA08G0127300.1"/>
    <property type="gene ID" value="ORGLA08G0127300"/>
</dbReference>
<proteinExistence type="predicted"/>
<dbReference type="HOGENOM" id="CLU_2945508_0_0_1"/>
<dbReference type="Gramene" id="ORGLA08G0127300.1">
    <property type="protein sequence ID" value="ORGLA08G0127300.1"/>
    <property type="gene ID" value="ORGLA08G0127300"/>
</dbReference>
<feature type="compositionally biased region" description="Basic and acidic residues" evidence="1">
    <location>
        <begin position="46"/>
        <end position="60"/>
    </location>
</feature>
<evidence type="ECO:0000256" key="1">
    <source>
        <dbReference type="SAM" id="MobiDB-lite"/>
    </source>
</evidence>
<organism evidence="2 3">
    <name type="scientific">Oryza glaberrima</name>
    <name type="common">African rice</name>
    <dbReference type="NCBI Taxonomy" id="4538"/>
    <lineage>
        <taxon>Eukaryota</taxon>
        <taxon>Viridiplantae</taxon>
        <taxon>Streptophyta</taxon>
        <taxon>Embryophyta</taxon>
        <taxon>Tracheophyta</taxon>
        <taxon>Spermatophyta</taxon>
        <taxon>Magnoliopsida</taxon>
        <taxon>Liliopsida</taxon>
        <taxon>Poales</taxon>
        <taxon>Poaceae</taxon>
        <taxon>BOP clade</taxon>
        <taxon>Oryzoideae</taxon>
        <taxon>Oryzeae</taxon>
        <taxon>Oryzinae</taxon>
        <taxon>Oryza</taxon>
    </lineage>
</organism>
<keyword evidence="3" id="KW-1185">Reference proteome</keyword>
<name>I1QIM2_ORYGL</name>
<evidence type="ECO:0000313" key="3">
    <source>
        <dbReference type="Proteomes" id="UP000007306"/>
    </source>
</evidence>
<evidence type="ECO:0000313" key="2">
    <source>
        <dbReference type="EnsemblPlants" id="ORGLA08G0127300.1"/>
    </source>
</evidence>